<evidence type="ECO:0000313" key="2">
    <source>
        <dbReference type="EMBL" id="GIY24381.1"/>
    </source>
</evidence>
<comment type="caution">
    <text evidence="2">The sequence shown here is derived from an EMBL/GenBank/DDBJ whole genome shotgun (WGS) entry which is preliminary data.</text>
</comment>
<dbReference type="AlphaFoldDB" id="A0AAV4RU68"/>
<evidence type="ECO:0000256" key="1">
    <source>
        <dbReference type="SAM" id="MobiDB-lite"/>
    </source>
</evidence>
<feature type="compositionally biased region" description="Polar residues" evidence="1">
    <location>
        <begin position="1"/>
        <end position="11"/>
    </location>
</feature>
<organism evidence="2 3">
    <name type="scientific">Caerostris darwini</name>
    <dbReference type="NCBI Taxonomy" id="1538125"/>
    <lineage>
        <taxon>Eukaryota</taxon>
        <taxon>Metazoa</taxon>
        <taxon>Ecdysozoa</taxon>
        <taxon>Arthropoda</taxon>
        <taxon>Chelicerata</taxon>
        <taxon>Arachnida</taxon>
        <taxon>Araneae</taxon>
        <taxon>Araneomorphae</taxon>
        <taxon>Entelegynae</taxon>
        <taxon>Araneoidea</taxon>
        <taxon>Araneidae</taxon>
        <taxon>Caerostris</taxon>
    </lineage>
</organism>
<proteinExistence type="predicted"/>
<feature type="non-terminal residue" evidence="2">
    <location>
        <position position="1"/>
    </location>
</feature>
<gene>
    <name evidence="2" type="ORF">CDAR_369701</name>
</gene>
<evidence type="ECO:0000313" key="3">
    <source>
        <dbReference type="Proteomes" id="UP001054837"/>
    </source>
</evidence>
<dbReference type="Proteomes" id="UP001054837">
    <property type="component" value="Unassembled WGS sequence"/>
</dbReference>
<feature type="region of interest" description="Disordered" evidence="1">
    <location>
        <begin position="1"/>
        <end position="22"/>
    </location>
</feature>
<dbReference type="EMBL" id="BPLQ01006679">
    <property type="protein sequence ID" value="GIY24381.1"/>
    <property type="molecule type" value="Genomic_DNA"/>
</dbReference>
<reference evidence="2 3" key="1">
    <citation type="submission" date="2021-06" db="EMBL/GenBank/DDBJ databases">
        <title>Caerostris darwini draft genome.</title>
        <authorList>
            <person name="Kono N."/>
            <person name="Arakawa K."/>
        </authorList>
    </citation>
    <scope>NUCLEOTIDE SEQUENCE [LARGE SCALE GENOMIC DNA]</scope>
</reference>
<sequence length="36" mass="3946">LYQSTLGSVPTSPAKRLTRWKSPATLQNPDLCQSSL</sequence>
<protein>
    <submittedName>
        <fullName evidence="2">Uncharacterized protein</fullName>
    </submittedName>
</protein>
<name>A0AAV4RU68_9ARAC</name>
<accession>A0AAV4RU68</accession>
<keyword evidence="3" id="KW-1185">Reference proteome</keyword>